<dbReference type="EMBL" id="CP000384">
    <property type="protein sequence ID" value="ABG06689.1"/>
    <property type="molecule type" value="Genomic_DNA"/>
</dbReference>
<dbReference type="KEGG" id="mmc:Mmcs_0568"/>
<protein>
    <submittedName>
        <fullName evidence="2">GCN5-related N-acetyltransferase</fullName>
    </submittedName>
</protein>
<feature type="domain" description="N-acetyltransferase" evidence="1">
    <location>
        <begin position="162"/>
        <end position="312"/>
    </location>
</feature>
<sequence>MDAGRGSRSVRPLSRPVPELPRAGTRVSLRYRLPAGSVPPLNDVVGHLLERDPVVRVRTKTGESVTISPADVVTVRVLTDVPVKSSQIRAVEHAAALAWPGLHREWVDGWLLRASDGYTHRGNSAVPLDINANAATVPAIRDWYARRGLTPWLAVPDRLVQLPLRDVHLESIVMVRALPAEAAAEVTVTPQPDPAWLAVYEREVPIEVLTAVVDGQVAFGRIDDAAVGRAAVTPARDGTRWVGLSAVRVAEDRRRRGHARALCAALLQWGARGGATHAYVQVLADNHGAIALYESMGFTAQHRERYVDASKL</sequence>
<evidence type="ECO:0000313" key="2">
    <source>
        <dbReference type="EMBL" id="ABG06689.1"/>
    </source>
</evidence>
<dbReference type="InterPro" id="IPR000182">
    <property type="entry name" value="GNAT_dom"/>
</dbReference>
<dbReference type="SUPFAM" id="SSF55729">
    <property type="entry name" value="Acyl-CoA N-acyltransferases (Nat)"/>
    <property type="match status" value="1"/>
</dbReference>
<keyword evidence="2" id="KW-0808">Transferase</keyword>
<proteinExistence type="predicted"/>
<dbReference type="GO" id="GO:0016747">
    <property type="term" value="F:acyltransferase activity, transferring groups other than amino-acyl groups"/>
    <property type="evidence" value="ECO:0007669"/>
    <property type="project" value="InterPro"/>
</dbReference>
<evidence type="ECO:0000259" key="1">
    <source>
        <dbReference type="PROSITE" id="PS51186"/>
    </source>
</evidence>
<dbReference type="InterPro" id="IPR016181">
    <property type="entry name" value="Acyl_CoA_acyltransferase"/>
</dbReference>
<dbReference type="Pfam" id="PF24553">
    <property type="entry name" value="Rv0428c_C"/>
    <property type="match status" value="1"/>
</dbReference>
<name>A0A5Q5BF04_MYCSS</name>
<accession>A0A5Q5BF04</accession>
<dbReference type="InterPro" id="IPR056934">
    <property type="entry name" value="SH3_Rv0428c"/>
</dbReference>
<dbReference type="Gene3D" id="3.40.630.30">
    <property type="match status" value="1"/>
</dbReference>
<dbReference type="InterPro" id="IPR056935">
    <property type="entry name" value="Rv0428c-like_C"/>
</dbReference>
<reference evidence="2" key="1">
    <citation type="submission" date="2006-06" db="EMBL/GenBank/DDBJ databases">
        <title>Complete sequence of chromosome of Mycobacterium sp. MCS.</title>
        <authorList>
            <consortium name="US DOE Joint Genome Institute"/>
            <person name="Copeland A."/>
            <person name="Lucas S."/>
            <person name="Lapidus A."/>
            <person name="Barry K."/>
            <person name="Detter J.C."/>
            <person name="Glavina del Rio T."/>
            <person name="Hammon N."/>
            <person name="Israni S."/>
            <person name="Dalin E."/>
            <person name="Tice H."/>
            <person name="Pitluck S."/>
            <person name="Martinez M."/>
            <person name="Schmutz J."/>
            <person name="Larimer F."/>
            <person name="Land M."/>
            <person name="Hauser L."/>
            <person name="Kyrpides N."/>
            <person name="Kim E."/>
            <person name="Miller C.D."/>
            <person name="Hughes J.E."/>
            <person name="Anderson A.J."/>
            <person name="Sims R.C."/>
            <person name="Richardson P."/>
        </authorList>
    </citation>
    <scope>NUCLEOTIDE SEQUENCE [LARGE SCALE GENOMIC DNA]</scope>
    <source>
        <strain evidence="2">MCS</strain>
    </source>
</reference>
<dbReference type="CDD" id="cd04301">
    <property type="entry name" value="NAT_SF"/>
    <property type="match status" value="1"/>
</dbReference>
<dbReference type="AlphaFoldDB" id="A0A5Q5BF04"/>
<dbReference type="PROSITE" id="PS51186">
    <property type="entry name" value="GNAT"/>
    <property type="match status" value="1"/>
</dbReference>
<dbReference type="PANTHER" id="PTHR43072">
    <property type="entry name" value="N-ACETYLTRANSFERASE"/>
    <property type="match status" value="1"/>
</dbReference>
<gene>
    <name evidence="2" type="ordered locus">Mmcs_0568</name>
</gene>
<dbReference type="Pfam" id="PF24551">
    <property type="entry name" value="SH3_Rv0428c"/>
    <property type="match status" value="1"/>
</dbReference>
<organism evidence="2">
    <name type="scientific">Mycobacterium sp. (strain MCS)</name>
    <dbReference type="NCBI Taxonomy" id="164756"/>
    <lineage>
        <taxon>Bacteria</taxon>
        <taxon>Bacillati</taxon>
        <taxon>Actinomycetota</taxon>
        <taxon>Actinomycetes</taxon>
        <taxon>Mycobacteriales</taxon>
        <taxon>Mycobacteriaceae</taxon>
        <taxon>Mycobacterium</taxon>
    </lineage>
</organism>